<feature type="signal peptide" evidence="1">
    <location>
        <begin position="1"/>
        <end position="20"/>
    </location>
</feature>
<sequence length="191" mass="21710">MAKYSAGILLVVLLAFTACERPTPPAVNEDGAAYDLTQYLQEQKARMQAQKPMVLKTVTTENKPSETVETDEINWEDELSVFEQLDLNKPTLAEYYTKEVFELESGGYAVEYKKLEESEPLVHYLYLSFAPNRQLMEVNAILQDQNPLFFSRRKVQLQAEPGTGNISSYSIKGVQKLIFSDSLHYKVDANL</sequence>
<accession>A0A923N8C4</accession>
<dbReference type="AlphaFoldDB" id="A0A923N8C4"/>
<name>A0A923N8C4_9BACT</name>
<evidence type="ECO:0000313" key="3">
    <source>
        <dbReference type="Proteomes" id="UP000603640"/>
    </source>
</evidence>
<organism evidence="2 3">
    <name type="scientific">Pontibacter cellulosilyticus</name>
    <dbReference type="NCBI Taxonomy" id="1720253"/>
    <lineage>
        <taxon>Bacteria</taxon>
        <taxon>Pseudomonadati</taxon>
        <taxon>Bacteroidota</taxon>
        <taxon>Cytophagia</taxon>
        <taxon>Cytophagales</taxon>
        <taxon>Hymenobacteraceae</taxon>
        <taxon>Pontibacter</taxon>
    </lineage>
</organism>
<gene>
    <name evidence="2" type="ORF">H8S84_14570</name>
</gene>
<dbReference type="Proteomes" id="UP000603640">
    <property type="component" value="Unassembled WGS sequence"/>
</dbReference>
<comment type="caution">
    <text evidence="2">The sequence shown here is derived from an EMBL/GenBank/DDBJ whole genome shotgun (WGS) entry which is preliminary data.</text>
</comment>
<protein>
    <recommendedName>
        <fullName evidence="4">Lipoprotein</fullName>
    </recommendedName>
</protein>
<keyword evidence="3" id="KW-1185">Reference proteome</keyword>
<keyword evidence="1" id="KW-0732">Signal</keyword>
<evidence type="ECO:0000256" key="1">
    <source>
        <dbReference type="SAM" id="SignalP"/>
    </source>
</evidence>
<dbReference type="PROSITE" id="PS51257">
    <property type="entry name" value="PROKAR_LIPOPROTEIN"/>
    <property type="match status" value="1"/>
</dbReference>
<feature type="chain" id="PRO_5038009234" description="Lipoprotein" evidence="1">
    <location>
        <begin position="21"/>
        <end position="191"/>
    </location>
</feature>
<dbReference type="EMBL" id="JACRVF010000004">
    <property type="protein sequence ID" value="MBC5994068.1"/>
    <property type="molecule type" value="Genomic_DNA"/>
</dbReference>
<evidence type="ECO:0008006" key="4">
    <source>
        <dbReference type="Google" id="ProtNLM"/>
    </source>
</evidence>
<dbReference type="RefSeq" id="WP_187068088.1">
    <property type="nucleotide sequence ID" value="NZ_JACRVF010000004.1"/>
</dbReference>
<reference evidence="2" key="1">
    <citation type="submission" date="2020-08" db="EMBL/GenBank/DDBJ databases">
        <title>Pontibacter sp. SD6 16S ribosomal RNA gene Genome sequencing and assembly.</title>
        <authorList>
            <person name="Kang M."/>
        </authorList>
    </citation>
    <scope>NUCLEOTIDE SEQUENCE</scope>
    <source>
        <strain evidence="2">SD6</strain>
    </source>
</reference>
<proteinExistence type="predicted"/>
<evidence type="ECO:0000313" key="2">
    <source>
        <dbReference type="EMBL" id="MBC5994068.1"/>
    </source>
</evidence>